<dbReference type="AlphaFoldDB" id="A3ZQ84"/>
<evidence type="ECO:0000313" key="2">
    <source>
        <dbReference type="Proteomes" id="UP000004358"/>
    </source>
</evidence>
<sequence length="36" mass="3919">MGNATNLVRAIAISQMFRFSNEDFPAFDGELQPSSG</sequence>
<name>A3ZQ84_9BACT</name>
<dbReference type="Proteomes" id="UP000004358">
    <property type="component" value="Unassembled WGS sequence"/>
</dbReference>
<dbReference type="EMBL" id="AANZ01000005">
    <property type="protein sequence ID" value="EAQ81357.1"/>
    <property type="molecule type" value="Genomic_DNA"/>
</dbReference>
<dbReference type="HOGENOM" id="CLU_3354856_0_0_0"/>
<organism evidence="1 2">
    <name type="scientific">Blastopirellula marina DSM 3645</name>
    <dbReference type="NCBI Taxonomy" id="314230"/>
    <lineage>
        <taxon>Bacteria</taxon>
        <taxon>Pseudomonadati</taxon>
        <taxon>Planctomycetota</taxon>
        <taxon>Planctomycetia</taxon>
        <taxon>Pirellulales</taxon>
        <taxon>Pirellulaceae</taxon>
        <taxon>Blastopirellula</taxon>
    </lineage>
</organism>
<accession>A3ZQ84</accession>
<protein>
    <submittedName>
        <fullName evidence="1">Uncharacterized protein</fullName>
    </submittedName>
</protein>
<reference evidence="1 2" key="1">
    <citation type="submission" date="2006-02" db="EMBL/GenBank/DDBJ databases">
        <authorList>
            <person name="Amann R."/>
            <person name="Ferriera S."/>
            <person name="Johnson J."/>
            <person name="Kravitz S."/>
            <person name="Halpern A."/>
            <person name="Remington K."/>
            <person name="Beeson K."/>
            <person name="Tran B."/>
            <person name="Rogers Y.-H."/>
            <person name="Friedman R."/>
            <person name="Venter J.C."/>
        </authorList>
    </citation>
    <scope>NUCLEOTIDE SEQUENCE [LARGE SCALE GENOMIC DNA]</scope>
    <source>
        <strain evidence="1 2">DSM 3645</strain>
    </source>
</reference>
<comment type="caution">
    <text evidence="1">The sequence shown here is derived from an EMBL/GenBank/DDBJ whole genome shotgun (WGS) entry which is preliminary data.</text>
</comment>
<evidence type="ECO:0000313" key="1">
    <source>
        <dbReference type="EMBL" id="EAQ81357.1"/>
    </source>
</evidence>
<proteinExistence type="predicted"/>
<dbReference type="STRING" id="314230.DSM3645_23236"/>
<gene>
    <name evidence="1" type="ORF">DSM3645_23236</name>
</gene>